<evidence type="ECO:0000313" key="2">
    <source>
        <dbReference type="Proteomes" id="UP000886998"/>
    </source>
</evidence>
<keyword evidence="2" id="KW-1185">Reference proteome</keyword>
<dbReference type="Proteomes" id="UP000886998">
    <property type="component" value="Unassembled WGS sequence"/>
</dbReference>
<evidence type="ECO:0000313" key="1">
    <source>
        <dbReference type="EMBL" id="GFY58655.1"/>
    </source>
</evidence>
<reference evidence="1" key="1">
    <citation type="submission" date="2020-08" db="EMBL/GenBank/DDBJ databases">
        <title>Multicomponent nature underlies the extraordinary mechanical properties of spider dragline silk.</title>
        <authorList>
            <person name="Kono N."/>
            <person name="Nakamura H."/>
            <person name="Mori M."/>
            <person name="Yoshida Y."/>
            <person name="Ohtoshi R."/>
            <person name="Malay A.D."/>
            <person name="Moran D.A.P."/>
            <person name="Tomita M."/>
            <person name="Numata K."/>
            <person name="Arakawa K."/>
        </authorList>
    </citation>
    <scope>NUCLEOTIDE SEQUENCE</scope>
</reference>
<gene>
    <name evidence="1" type="ORF">TNIN_205451</name>
</gene>
<comment type="caution">
    <text evidence="1">The sequence shown here is derived from an EMBL/GenBank/DDBJ whole genome shotgun (WGS) entry which is preliminary data.</text>
</comment>
<dbReference type="OrthoDB" id="10505828at2759"/>
<accession>A0A8X6XRP3</accession>
<protein>
    <submittedName>
        <fullName evidence="1">Uncharacterized protein</fullName>
    </submittedName>
</protein>
<sequence>MASTSDLTNIMELSLPSSTNSSRPGTPTVTNCERLTAIKKDIEKFGIVIEATKSTIKTLLFAGVTDDNDPTLLHYNRRLDEIQMLQQLAVSEFTSQPYCNTPGCTVHHIPNSFPVKNNNKNQEPIKTTAMKRKENERTDLFPPQVGK</sequence>
<proteinExistence type="predicted"/>
<dbReference type="AlphaFoldDB" id="A0A8X6XRP3"/>
<name>A0A8X6XRP3_9ARAC</name>
<organism evidence="1 2">
    <name type="scientific">Trichonephila inaurata madagascariensis</name>
    <dbReference type="NCBI Taxonomy" id="2747483"/>
    <lineage>
        <taxon>Eukaryota</taxon>
        <taxon>Metazoa</taxon>
        <taxon>Ecdysozoa</taxon>
        <taxon>Arthropoda</taxon>
        <taxon>Chelicerata</taxon>
        <taxon>Arachnida</taxon>
        <taxon>Araneae</taxon>
        <taxon>Araneomorphae</taxon>
        <taxon>Entelegynae</taxon>
        <taxon>Araneoidea</taxon>
        <taxon>Nephilidae</taxon>
        <taxon>Trichonephila</taxon>
        <taxon>Trichonephila inaurata</taxon>
    </lineage>
</organism>
<dbReference type="EMBL" id="BMAV01012195">
    <property type="protein sequence ID" value="GFY58655.1"/>
    <property type="molecule type" value="Genomic_DNA"/>
</dbReference>